<gene>
    <name evidence="1" type="ORF">MENTE1834_LOCUS25487</name>
</gene>
<comment type="caution">
    <text evidence="1">The sequence shown here is derived from an EMBL/GenBank/DDBJ whole genome shotgun (WGS) entry which is preliminary data.</text>
</comment>
<reference evidence="1" key="1">
    <citation type="submission" date="2023-11" db="EMBL/GenBank/DDBJ databases">
        <authorList>
            <person name="Poullet M."/>
        </authorList>
    </citation>
    <scope>NUCLEOTIDE SEQUENCE</scope>
    <source>
        <strain evidence="1">E1834</strain>
    </source>
</reference>
<dbReference type="EMBL" id="CAVMJV010000035">
    <property type="protein sequence ID" value="CAK5078434.1"/>
    <property type="molecule type" value="Genomic_DNA"/>
</dbReference>
<dbReference type="Proteomes" id="UP001497535">
    <property type="component" value="Unassembled WGS sequence"/>
</dbReference>
<evidence type="ECO:0000313" key="2">
    <source>
        <dbReference type="Proteomes" id="UP001497535"/>
    </source>
</evidence>
<sequence length="117" mass="13866">MNYFYIQSSHANLIRWNILTNIYLRIKLIILILFKVDWIDCNKRGGSNGEEFDRHFLLVDSMQDNLFLTARIYSKMVLVEAHVIKGKLIVKFPPGKNLKKIFKINQKNKIKMIKLLK</sequence>
<keyword evidence="2" id="KW-1185">Reference proteome</keyword>
<organism evidence="1 2">
    <name type="scientific">Meloidogyne enterolobii</name>
    <name type="common">Root-knot nematode worm</name>
    <name type="synonym">Meloidogyne mayaguensis</name>
    <dbReference type="NCBI Taxonomy" id="390850"/>
    <lineage>
        <taxon>Eukaryota</taxon>
        <taxon>Metazoa</taxon>
        <taxon>Ecdysozoa</taxon>
        <taxon>Nematoda</taxon>
        <taxon>Chromadorea</taxon>
        <taxon>Rhabditida</taxon>
        <taxon>Tylenchina</taxon>
        <taxon>Tylenchomorpha</taxon>
        <taxon>Tylenchoidea</taxon>
        <taxon>Meloidogynidae</taxon>
        <taxon>Meloidogyninae</taxon>
        <taxon>Meloidogyne</taxon>
    </lineage>
</organism>
<proteinExistence type="predicted"/>
<accession>A0ACB0ZIQ6</accession>
<evidence type="ECO:0000313" key="1">
    <source>
        <dbReference type="EMBL" id="CAK5078434.1"/>
    </source>
</evidence>
<name>A0ACB0ZIQ6_MELEN</name>
<protein>
    <submittedName>
        <fullName evidence="1">Uncharacterized protein</fullName>
    </submittedName>
</protein>